<evidence type="ECO:0000313" key="3">
    <source>
        <dbReference type="Proteomes" id="UP001211907"/>
    </source>
</evidence>
<dbReference type="SMART" id="SM00185">
    <property type="entry name" value="ARM"/>
    <property type="match status" value="7"/>
</dbReference>
<evidence type="ECO:0000256" key="1">
    <source>
        <dbReference type="ARBA" id="ARBA00022737"/>
    </source>
</evidence>
<dbReference type="GO" id="GO:0008017">
    <property type="term" value="F:microtubule binding"/>
    <property type="evidence" value="ECO:0007669"/>
    <property type="project" value="TreeGrafter"/>
</dbReference>
<protein>
    <submittedName>
        <fullName evidence="2">Sperm-associated antigen 6</fullName>
    </submittedName>
</protein>
<organism evidence="2 3">
    <name type="scientific">Physocladia obscura</name>
    <dbReference type="NCBI Taxonomy" id="109957"/>
    <lineage>
        <taxon>Eukaryota</taxon>
        <taxon>Fungi</taxon>
        <taxon>Fungi incertae sedis</taxon>
        <taxon>Chytridiomycota</taxon>
        <taxon>Chytridiomycota incertae sedis</taxon>
        <taxon>Chytridiomycetes</taxon>
        <taxon>Chytridiales</taxon>
        <taxon>Chytriomycetaceae</taxon>
        <taxon>Physocladia</taxon>
    </lineage>
</organism>
<dbReference type="InterPro" id="IPR000225">
    <property type="entry name" value="Armadillo"/>
</dbReference>
<dbReference type="GO" id="GO:0003341">
    <property type="term" value="P:cilium movement"/>
    <property type="evidence" value="ECO:0007669"/>
    <property type="project" value="TreeGrafter"/>
</dbReference>
<dbReference type="Proteomes" id="UP001211907">
    <property type="component" value="Unassembled WGS sequence"/>
</dbReference>
<dbReference type="InterPro" id="IPR011989">
    <property type="entry name" value="ARM-like"/>
</dbReference>
<evidence type="ECO:0000313" key="2">
    <source>
        <dbReference type="EMBL" id="KAJ3142054.1"/>
    </source>
</evidence>
<dbReference type="PANTHER" id="PTHR23314:SF0">
    <property type="entry name" value="SPERM-ASSOCIATED ANTIGEN 6"/>
    <property type="match status" value="1"/>
</dbReference>
<dbReference type="AlphaFoldDB" id="A0AAD5XKS8"/>
<dbReference type="SUPFAM" id="SSF48371">
    <property type="entry name" value="ARM repeat"/>
    <property type="match status" value="1"/>
</dbReference>
<accession>A0AAD5XKS8</accession>
<dbReference type="GO" id="GO:0015630">
    <property type="term" value="C:microtubule cytoskeleton"/>
    <property type="evidence" value="ECO:0007669"/>
    <property type="project" value="TreeGrafter"/>
</dbReference>
<dbReference type="PANTHER" id="PTHR23314">
    <property type="entry name" value="SPERM-ASSOCIATED ANTIGEN 6 ARMADILLO REPEAT-CONTAINING"/>
    <property type="match status" value="1"/>
</dbReference>
<gene>
    <name evidence="2" type="primary">SPAG6</name>
    <name evidence="2" type="ORF">HK100_003249</name>
</gene>
<dbReference type="FunFam" id="1.25.10.10:FF:000196">
    <property type="entry name" value="Sperm associated antigen 6"/>
    <property type="match status" value="1"/>
</dbReference>
<dbReference type="Pfam" id="PF02985">
    <property type="entry name" value="HEAT"/>
    <property type="match status" value="1"/>
</dbReference>
<comment type="caution">
    <text evidence="2">The sequence shown here is derived from an EMBL/GenBank/DDBJ whole genome shotgun (WGS) entry which is preliminary data.</text>
</comment>
<dbReference type="InterPro" id="IPR000357">
    <property type="entry name" value="HEAT"/>
</dbReference>
<sequence length="609" mass="64524">MTGVPPHVHTQPQLTNTRVVVAVFEKYQKERLLFVQTIADLASRESNIDALQAAGVMALLRPLLLDSVPAIQHAAALALGRLANYNEELAEAVVDSDILPQLVYSLSEQNRFYKKAAAFVLRAVSKHSPELAQSVVDSGALNALVTCLEEFDPGVKESAAWALGYIARHNGDLAQAVVDAGGIPLLVLCVQEPELSLRRIAASALSDVSKHSPELAQSVVDANTIPFIAPLLANPDAKLRRQVCSALSQIAKHTVDLAETVVDGEIFPNVLNCLKDTDGYVRKNSATLICEIAKHTPELAQLIVNSGGIAAVVDYVSDARGNARLPGIMTLGYVSAFSETLALAVILAKGVPPLSQALVTETEEHIKAACAWSLGQIGRHSPDHAKTLADNAVLPKLLKVLTASSNSTGVAAPPEIDEAVGGGNGAATAGNNLLGSDLKTKTKRALKCILEKTLSLDALEPLLQPSTPFNVLKYVVAQFAKILPNDVAARRAFVTSGGLQRVQEIAAGLGGNVNSGGITAAVGILNGTKMGEYIRIINECYPEEIVRYYSPGYSATLLDKIDEYSRIHEQAVLQNKTPQTGATAVTEIGPATPSIYTANSLINTRSDSI</sequence>
<proteinExistence type="predicted"/>
<dbReference type="Gene3D" id="1.25.10.10">
    <property type="entry name" value="Leucine-rich Repeat Variant"/>
    <property type="match status" value="2"/>
</dbReference>
<dbReference type="Pfam" id="PF00514">
    <property type="entry name" value="Arm"/>
    <property type="match status" value="3"/>
</dbReference>
<keyword evidence="1" id="KW-0677">Repeat</keyword>
<name>A0AAD5XKS8_9FUNG</name>
<reference evidence="2" key="1">
    <citation type="submission" date="2020-05" db="EMBL/GenBank/DDBJ databases">
        <title>Phylogenomic resolution of chytrid fungi.</title>
        <authorList>
            <person name="Stajich J.E."/>
            <person name="Amses K."/>
            <person name="Simmons R."/>
            <person name="Seto K."/>
            <person name="Myers J."/>
            <person name="Bonds A."/>
            <person name="Quandt C.A."/>
            <person name="Barry K."/>
            <person name="Liu P."/>
            <person name="Grigoriev I."/>
            <person name="Longcore J.E."/>
            <person name="James T.Y."/>
        </authorList>
    </citation>
    <scope>NUCLEOTIDE SEQUENCE</scope>
    <source>
        <strain evidence="2">JEL0513</strain>
    </source>
</reference>
<dbReference type="InterPro" id="IPR016024">
    <property type="entry name" value="ARM-type_fold"/>
</dbReference>
<keyword evidence="3" id="KW-1185">Reference proteome</keyword>
<dbReference type="EMBL" id="JADGJH010000018">
    <property type="protein sequence ID" value="KAJ3142054.1"/>
    <property type="molecule type" value="Genomic_DNA"/>
</dbReference>